<proteinExistence type="predicted"/>
<dbReference type="InterPro" id="IPR001202">
    <property type="entry name" value="WW_dom"/>
</dbReference>
<evidence type="ECO:0000313" key="3">
    <source>
        <dbReference type="EMBL" id="KAK9411076.1"/>
    </source>
</evidence>
<name>A0AAW1C9B9_CROAD</name>
<protein>
    <submittedName>
        <fullName evidence="3">Protein KIBRA</fullName>
    </submittedName>
</protein>
<dbReference type="AlphaFoldDB" id="A0AAW1C9B9"/>
<evidence type="ECO:0000259" key="2">
    <source>
        <dbReference type="PROSITE" id="PS50020"/>
    </source>
</evidence>
<accession>A0AAW1C9B9</accession>
<evidence type="ECO:0000256" key="1">
    <source>
        <dbReference type="SAM" id="MobiDB-lite"/>
    </source>
</evidence>
<dbReference type="PROSITE" id="PS50020">
    <property type="entry name" value="WW_DOMAIN_2"/>
    <property type="match status" value="1"/>
</dbReference>
<sequence length="202" mass="21917">MRGLEHSRRTLTGLEGCSAAAPIVPSSLPSFLPSSSESQRAASLSPFGPSTFTFQEQLRSVSPLLRLLLGKMPWQELPLPEGWEEARDYDIDHATKTTSWVDPRTVEEGRTGGGRASRLGRSLRSKGREGAGRAARGEAGCKFMGNAGGRGVFSSRWAGLFGLGLPWWPPEISGRWRGGGVGCTRGGRLQNYEKCQRPRGVF</sequence>
<dbReference type="SUPFAM" id="SSF51045">
    <property type="entry name" value="WW domain"/>
    <property type="match status" value="1"/>
</dbReference>
<feature type="region of interest" description="Disordered" evidence="1">
    <location>
        <begin position="104"/>
        <end position="133"/>
    </location>
</feature>
<gene>
    <name evidence="3" type="ORF">NXF25_002251</name>
</gene>
<keyword evidence="4" id="KW-1185">Reference proteome</keyword>
<comment type="caution">
    <text evidence="3">The sequence shown here is derived from an EMBL/GenBank/DDBJ whole genome shotgun (WGS) entry which is preliminary data.</text>
</comment>
<organism evidence="3 4">
    <name type="scientific">Crotalus adamanteus</name>
    <name type="common">Eastern diamondback rattlesnake</name>
    <dbReference type="NCBI Taxonomy" id="8729"/>
    <lineage>
        <taxon>Eukaryota</taxon>
        <taxon>Metazoa</taxon>
        <taxon>Chordata</taxon>
        <taxon>Craniata</taxon>
        <taxon>Vertebrata</taxon>
        <taxon>Euteleostomi</taxon>
        <taxon>Lepidosauria</taxon>
        <taxon>Squamata</taxon>
        <taxon>Bifurcata</taxon>
        <taxon>Unidentata</taxon>
        <taxon>Episquamata</taxon>
        <taxon>Toxicofera</taxon>
        <taxon>Serpentes</taxon>
        <taxon>Colubroidea</taxon>
        <taxon>Viperidae</taxon>
        <taxon>Crotalinae</taxon>
        <taxon>Crotalus</taxon>
    </lineage>
</organism>
<feature type="domain" description="WW" evidence="2">
    <location>
        <begin position="77"/>
        <end position="105"/>
    </location>
</feature>
<dbReference type="CDD" id="cd00201">
    <property type="entry name" value="WW"/>
    <property type="match status" value="1"/>
</dbReference>
<dbReference type="Proteomes" id="UP001474421">
    <property type="component" value="Unassembled WGS sequence"/>
</dbReference>
<reference evidence="3 4" key="1">
    <citation type="journal article" date="2024" name="Proc. Natl. Acad. Sci. U.S.A.">
        <title>The genetic regulatory architecture and epigenomic basis for age-related changes in rattlesnake venom.</title>
        <authorList>
            <person name="Hogan M.P."/>
            <person name="Holding M.L."/>
            <person name="Nystrom G.S."/>
            <person name="Colston T.J."/>
            <person name="Bartlett D.A."/>
            <person name="Mason A.J."/>
            <person name="Ellsworth S.A."/>
            <person name="Rautsaw R.M."/>
            <person name="Lawrence K.C."/>
            <person name="Strickland J.L."/>
            <person name="He B."/>
            <person name="Fraser P."/>
            <person name="Margres M.J."/>
            <person name="Gilbert D.M."/>
            <person name="Gibbs H.L."/>
            <person name="Parkinson C.L."/>
            <person name="Rokyta D.R."/>
        </authorList>
    </citation>
    <scope>NUCLEOTIDE SEQUENCE [LARGE SCALE GENOMIC DNA]</scope>
    <source>
        <strain evidence="3">DRR0105</strain>
    </source>
</reference>
<dbReference type="Gene3D" id="2.20.70.10">
    <property type="match status" value="1"/>
</dbReference>
<dbReference type="SMART" id="SM00456">
    <property type="entry name" value="WW"/>
    <property type="match status" value="1"/>
</dbReference>
<dbReference type="EMBL" id="JAOTOJ010000001">
    <property type="protein sequence ID" value="KAK9411076.1"/>
    <property type="molecule type" value="Genomic_DNA"/>
</dbReference>
<dbReference type="InterPro" id="IPR036020">
    <property type="entry name" value="WW_dom_sf"/>
</dbReference>
<evidence type="ECO:0000313" key="4">
    <source>
        <dbReference type="Proteomes" id="UP001474421"/>
    </source>
</evidence>